<dbReference type="PROSITE" id="PS50977">
    <property type="entry name" value="HTH_TETR_2"/>
    <property type="match status" value="1"/>
</dbReference>
<feature type="domain" description="HTH tetR-type" evidence="6">
    <location>
        <begin position="66"/>
        <end position="126"/>
    </location>
</feature>
<evidence type="ECO:0000256" key="5">
    <source>
        <dbReference type="SAM" id="MobiDB-lite"/>
    </source>
</evidence>
<evidence type="ECO:0000256" key="3">
    <source>
        <dbReference type="ARBA" id="ARBA00023163"/>
    </source>
</evidence>
<keyword evidence="1" id="KW-0805">Transcription regulation</keyword>
<dbReference type="Gene3D" id="1.10.10.60">
    <property type="entry name" value="Homeodomain-like"/>
    <property type="match status" value="1"/>
</dbReference>
<sequence>MTAPPIPSDNITCRKSRGEPREGTMTENGAEQGEDARRTTGRQPSQRGVSVKAAVARTRWQRRKRMETRRTIRDTAMRLFGEYGYDAVTTQRIAAEAGMSQITLFRYFPSKEDLIIGLPADGELFVDLKRELMTRTDASPIAFARRVIPQILGSVESEQLEDLAARLRIVRSNEALLAALYARVPLWTSAVARAWGSADSTAVMPSSASAVGDGSVDGGDDVPPVDFTVRLSISCLIDCTIETLLEWSHRCDTEQGDKADLLVSVVSEAMTTVLH</sequence>
<reference evidence="7 8" key="2">
    <citation type="submission" date="2018-03" db="EMBL/GenBank/DDBJ databases">
        <title>The comparative genomics of Bifidobacterium callitrichos reflects dietary carbohydrate utilization within the common marmoset gut.</title>
        <authorList>
            <person name="Rani A."/>
        </authorList>
    </citation>
    <scope>NUCLEOTIDE SEQUENCE [LARGE SCALE GENOMIC DNA]</scope>
    <source>
        <strain evidence="7 8">UMA51805</strain>
    </source>
</reference>
<dbReference type="InterPro" id="IPR050109">
    <property type="entry name" value="HTH-type_TetR-like_transc_reg"/>
</dbReference>
<proteinExistence type="predicted"/>
<dbReference type="AlphaFoldDB" id="A0A2T3GAM2"/>
<reference evidence="8" key="1">
    <citation type="submission" date="2017-09" db="EMBL/GenBank/DDBJ databases">
        <authorList>
            <person name="Sela D.A."/>
            <person name="Albert K."/>
        </authorList>
    </citation>
    <scope>NUCLEOTIDE SEQUENCE [LARGE SCALE GENOMIC DNA]</scope>
    <source>
        <strain evidence="8">UMA51805</strain>
    </source>
</reference>
<dbReference type="EMBL" id="NWTX01000007">
    <property type="protein sequence ID" value="PST46527.1"/>
    <property type="molecule type" value="Genomic_DNA"/>
</dbReference>
<evidence type="ECO:0000256" key="1">
    <source>
        <dbReference type="ARBA" id="ARBA00023015"/>
    </source>
</evidence>
<dbReference type="InterPro" id="IPR001647">
    <property type="entry name" value="HTH_TetR"/>
</dbReference>
<keyword evidence="8" id="KW-1185">Reference proteome</keyword>
<dbReference type="GO" id="GO:0000976">
    <property type="term" value="F:transcription cis-regulatory region binding"/>
    <property type="evidence" value="ECO:0007669"/>
    <property type="project" value="TreeGrafter"/>
</dbReference>
<dbReference type="Gene3D" id="1.10.357.10">
    <property type="entry name" value="Tetracycline Repressor, domain 2"/>
    <property type="match status" value="1"/>
</dbReference>
<feature type="region of interest" description="Disordered" evidence="5">
    <location>
        <begin position="1"/>
        <end position="49"/>
    </location>
</feature>
<dbReference type="SUPFAM" id="SSF46689">
    <property type="entry name" value="Homeodomain-like"/>
    <property type="match status" value="1"/>
</dbReference>
<dbReference type="GO" id="GO:0003700">
    <property type="term" value="F:DNA-binding transcription factor activity"/>
    <property type="evidence" value="ECO:0007669"/>
    <property type="project" value="TreeGrafter"/>
</dbReference>
<organism evidence="7 8">
    <name type="scientific">Bifidobacterium callitrichos</name>
    <dbReference type="NCBI Taxonomy" id="762209"/>
    <lineage>
        <taxon>Bacteria</taxon>
        <taxon>Bacillati</taxon>
        <taxon>Actinomycetota</taxon>
        <taxon>Actinomycetes</taxon>
        <taxon>Bifidobacteriales</taxon>
        <taxon>Bifidobacteriaceae</taxon>
        <taxon>Bifidobacterium</taxon>
    </lineage>
</organism>
<dbReference type="Pfam" id="PF00440">
    <property type="entry name" value="TetR_N"/>
    <property type="match status" value="1"/>
</dbReference>
<dbReference type="PRINTS" id="PR00455">
    <property type="entry name" value="HTHTETR"/>
</dbReference>
<dbReference type="Proteomes" id="UP000240228">
    <property type="component" value="Unassembled WGS sequence"/>
</dbReference>
<name>A0A2T3GAM2_9BIFI</name>
<gene>
    <name evidence="7" type="ORF">CPA40_05610</name>
</gene>
<evidence type="ECO:0000313" key="7">
    <source>
        <dbReference type="EMBL" id="PST46527.1"/>
    </source>
</evidence>
<accession>A0A2T3GAM2</accession>
<keyword evidence="3" id="KW-0804">Transcription</keyword>
<evidence type="ECO:0000313" key="8">
    <source>
        <dbReference type="Proteomes" id="UP000240228"/>
    </source>
</evidence>
<dbReference type="InterPro" id="IPR009057">
    <property type="entry name" value="Homeodomain-like_sf"/>
</dbReference>
<keyword evidence="2 4" id="KW-0238">DNA-binding</keyword>
<comment type="caution">
    <text evidence="7">The sequence shown here is derived from an EMBL/GenBank/DDBJ whole genome shotgun (WGS) entry which is preliminary data.</text>
</comment>
<feature type="DNA-binding region" description="H-T-H motif" evidence="4">
    <location>
        <begin position="89"/>
        <end position="108"/>
    </location>
</feature>
<dbReference type="PANTHER" id="PTHR30055:SF234">
    <property type="entry name" value="HTH-TYPE TRANSCRIPTIONAL REGULATOR BETI"/>
    <property type="match status" value="1"/>
</dbReference>
<protein>
    <recommendedName>
        <fullName evidence="6">HTH tetR-type domain-containing protein</fullName>
    </recommendedName>
</protein>
<evidence type="ECO:0000256" key="4">
    <source>
        <dbReference type="PROSITE-ProRule" id="PRU00335"/>
    </source>
</evidence>
<evidence type="ECO:0000259" key="6">
    <source>
        <dbReference type="PROSITE" id="PS50977"/>
    </source>
</evidence>
<dbReference type="PANTHER" id="PTHR30055">
    <property type="entry name" value="HTH-TYPE TRANSCRIPTIONAL REGULATOR RUTR"/>
    <property type="match status" value="1"/>
</dbReference>
<evidence type="ECO:0000256" key="2">
    <source>
        <dbReference type="ARBA" id="ARBA00023125"/>
    </source>
</evidence>